<dbReference type="GO" id="GO:0031012">
    <property type="term" value="C:extracellular matrix"/>
    <property type="evidence" value="ECO:0007669"/>
    <property type="project" value="TreeGrafter"/>
</dbReference>
<accession>A0A674N5P7</accession>
<keyword evidence="7" id="KW-0130">Cell adhesion</keyword>
<dbReference type="Ensembl" id="ENSTRUT00000067807.1">
    <property type="protein sequence ID" value="ENSTRUP00000068564.1"/>
    <property type="gene ID" value="ENSTRUG00000008273.3"/>
</dbReference>
<dbReference type="Pfam" id="PF02469">
    <property type="entry name" value="Fasciclin"/>
    <property type="match status" value="3"/>
</dbReference>
<dbReference type="PROSITE" id="PS50213">
    <property type="entry name" value="FAS1"/>
    <property type="match status" value="3"/>
</dbReference>
<keyword evidence="8" id="KW-1015">Disulfide bond</keyword>
<evidence type="ECO:0000256" key="2">
    <source>
        <dbReference type="ARBA" id="ARBA00022479"/>
    </source>
</evidence>
<evidence type="ECO:0000259" key="11">
    <source>
        <dbReference type="PROSITE" id="PS51041"/>
    </source>
</evidence>
<protein>
    <submittedName>
        <fullName evidence="12">Periostin, osteoblast specific factor b</fullName>
    </submittedName>
</protein>
<keyword evidence="6" id="KW-0677">Repeat</keyword>
<dbReference type="GO" id="GO:0007155">
    <property type="term" value="P:cell adhesion"/>
    <property type="evidence" value="ECO:0007669"/>
    <property type="project" value="UniProtKB-KW"/>
</dbReference>
<dbReference type="PANTHER" id="PTHR10900">
    <property type="entry name" value="PERIOSTIN-RELATED"/>
    <property type="match status" value="1"/>
</dbReference>
<evidence type="ECO:0000256" key="4">
    <source>
        <dbReference type="ARBA" id="ARBA00022530"/>
    </source>
</evidence>
<comment type="subcellular location">
    <subcellularLocation>
        <location evidence="1">Secreted</location>
        <location evidence="1">Extracellular space</location>
        <location evidence="1">Extracellular matrix</location>
    </subcellularLocation>
</comment>
<feature type="domain" description="FAS1" evidence="10">
    <location>
        <begin position="233"/>
        <end position="364"/>
    </location>
</feature>
<dbReference type="SUPFAM" id="SSF82153">
    <property type="entry name" value="FAS1 domain"/>
    <property type="match status" value="3"/>
</dbReference>
<dbReference type="Proteomes" id="UP000005226">
    <property type="component" value="Chromosome 11"/>
</dbReference>
<dbReference type="GO" id="GO:0005615">
    <property type="term" value="C:extracellular space"/>
    <property type="evidence" value="ECO:0007669"/>
    <property type="project" value="TreeGrafter"/>
</dbReference>
<feature type="domain" description="FAS1" evidence="10">
    <location>
        <begin position="367"/>
        <end position="567"/>
    </location>
</feature>
<evidence type="ECO:0000256" key="7">
    <source>
        <dbReference type="ARBA" id="ARBA00022889"/>
    </source>
</evidence>
<feature type="signal peptide" evidence="9">
    <location>
        <begin position="1"/>
        <end position="22"/>
    </location>
</feature>
<dbReference type="FunFam" id="2.30.180.10:FF:000003">
    <property type="entry name" value="periostin isoform X1"/>
    <property type="match status" value="1"/>
</dbReference>
<reference evidence="12" key="2">
    <citation type="submission" date="2025-08" db="UniProtKB">
        <authorList>
            <consortium name="Ensembl"/>
        </authorList>
    </citation>
    <scope>IDENTIFICATION</scope>
</reference>
<dbReference type="Gene3D" id="2.30.180.10">
    <property type="entry name" value="FAS1 domain"/>
    <property type="match status" value="3"/>
</dbReference>
<feature type="chain" id="PRO_5025627198" evidence="9">
    <location>
        <begin position="23"/>
        <end position="609"/>
    </location>
</feature>
<dbReference type="FunFam" id="2.30.180.10:FF:000002">
    <property type="entry name" value="periostin isoform X1"/>
    <property type="match status" value="1"/>
</dbReference>
<evidence type="ECO:0000256" key="6">
    <source>
        <dbReference type="ARBA" id="ARBA00022737"/>
    </source>
</evidence>
<dbReference type="InterPro" id="IPR011489">
    <property type="entry name" value="EMI_domain"/>
</dbReference>
<feature type="domain" description="EMI" evidence="11">
    <location>
        <begin position="40"/>
        <end position="93"/>
    </location>
</feature>
<keyword evidence="13" id="KW-1185">Reference proteome</keyword>
<evidence type="ECO:0000256" key="1">
    <source>
        <dbReference type="ARBA" id="ARBA00004498"/>
    </source>
</evidence>
<evidence type="ECO:0000256" key="9">
    <source>
        <dbReference type="SAM" id="SignalP"/>
    </source>
</evidence>
<dbReference type="GO" id="GO:0050839">
    <property type="term" value="F:cell adhesion molecule binding"/>
    <property type="evidence" value="ECO:0007669"/>
    <property type="project" value="TreeGrafter"/>
</dbReference>
<dbReference type="InterPro" id="IPR000782">
    <property type="entry name" value="FAS1_domain"/>
</dbReference>
<dbReference type="PANTHER" id="PTHR10900:SF12">
    <property type="entry name" value="PERIOSTIN"/>
    <property type="match status" value="1"/>
</dbReference>
<dbReference type="InterPro" id="IPR036378">
    <property type="entry name" value="FAS1_dom_sf"/>
</dbReference>
<evidence type="ECO:0000256" key="8">
    <source>
        <dbReference type="ARBA" id="ARBA00023157"/>
    </source>
</evidence>
<feature type="domain" description="FAS1" evidence="10">
    <location>
        <begin position="97"/>
        <end position="229"/>
    </location>
</feature>
<evidence type="ECO:0000313" key="12">
    <source>
        <dbReference type="Ensembl" id="ENSTRUP00000068564.1"/>
    </source>
</evidence>
<evidence type="ECO:0000313" key="13">
    <source>
        <dbReference type="Proteomes" id="UP000005226"/>
    </source>
</evidence>
<gene>
    <name evidence="12" type="primary">postnb</name>
</gene>
<dbReference type="PROSITE" id="PS51041">
    <property type="entry name" value="EMI"/>
    <property type="match status" value="1"/>
</dbReference>
<dbReference type="GeneTree" id="ENSGT00530000063860"/>
<evidence type="ECO:0000259" key="10">
    <source>
        <dbReference type="PROSITE" id="PS50213"/>
    </source>
</evidence>
<organism evidence="12 13">
    <name type="scientific">Takifugu rubripes</name>
    <name type="common">Japanese pufferfish</name>
    <name type="synonym">Fugu rubripes</name>
    <dbReference type="NCBI Taxonomy" id="31033"/>
    <lineage>
        <taxon>Eukaryota</taxon>
        <taxon>Metazoa</taxon>
        <taxon>Chordata</taxon>
        <taxon>Craniata</taxon>
        <taxon>Vertebrata</taxon>
        <taxon>Euteleostomi</taxon>
        <taxon>Actinopterygii</taxon>
        <taxon>Neopterygii</taxon>
        <taxon>Teleostei</taxon>
        <taxon>Neoteleostei</taxon>
        <taxon>Acanthomorphata</taxon>
        <taxon>Eupercaria</taxon>
        <taxon>Tetraodontiformes</taxon>
        <taxon>Tetradontoidea</taxon>
        <taxon>Tetraodontidae</taxon>
        <taxon>Takifugu</taxon>
    </lineage>
</organism>
<keyword evidence="3" id="KW-0964">Secreted</keyword>
<evidence type="ECO:0000256" key="5">
    <source>
        <dbReference type="ARBA" id="ARBA00022729"/>
    </source>
</evidence>
<dbReference type="SMART" id="SM00554">
    <property type="entry name" value="FAS1"/>
    <property type="match status" value="3"/>
</dbReference>
<dbReference type="AlphaFoldDB" id="A0A674N5P7"/>
<dbReference type="GO" id="GO:0030198">
    <property type="term" value="P:extracellular matrix organization"/>
    <property type="evidence" value="ECO:0007669"/>
    <property type="project" value="TreeGrafter"/>
</dbReference>
<dbReference type="InterPro" id="IPR050904">
    <property type="entry name" value="Adhesion/Biosynth-related"/>
</dbReference>
<keyword evidence="2" id="KW-0301">Gamma-carboxyglutamic acid</keyword>
<dbReference type="FunFam" id="2.30.180.10:FF:000001">
    <property type="entry name" value="periostin isoform X1"/>
    <property type="match status" value="1"/>
</dbReference>
<keyword evidence="5 9" id="KW-0732">Signal</keyword>
<name>A0A674N5P7_TAKRU</name>
<evidence type="ECO:0000256" key="3">
    <source>
        <dbReference type="ARBA" id="ARBA00022525"/>
    </source>
</evidence>
<reference evidence="12 13" key="1">
    <citation type="journal article" date="2011" name="Genome Biol. Evol.">
        <title>Integration of the genetic map and genome assembly of fugu facilitates insights into distinct features of genome evolution in teleosts and mammals.</title>
        <authorList>
            <person name="Kai W."/>
            <person name="Kikuchi K."/>
            <person name="Tohari S."/>
            <person name="Chew A.K."/>
            <person name="Tay A."/>
            <person name="Fujiwara A."/>
            <person name="Hosoya S."/>
            <person name="Suetake H."/>
            <person name="Naruse K."/>
            <person name="Brenner S."/>
            <person name="Suzuki Y."/>
            <person name="Venkatesh B."/>
        </authorList>
    </citation>
    <scope>NUCLEOTIDE SEQUENCE [LARGE SCALE GENOMIC DNA]</scope>
</reference>
<keyword evidence="4" id="KW-0272">Extracellular matrix</keyword>
<proteinExistence type="predicted"/>
<reference evidence="12" key="3">
    <citation type="submission" date="2025-09" db="UniProtKB">
        <authorList>
            <consortium name="Ensembl"/>
        </authorList>
    </citation>
    <scope>IDENTIFICATION</scope>
</reference>
<sequence length="609" mass="67033">MKLFFIAAFALFVLSMFDKADSSAYDKIVAHSRIRARKEGPNVCALQQVMGTKKYFSTCRNWYNKSICGRKATVLYECCPGYMKLEGMHGCPAVAPIDDVYGTLGVVKATSTQRYSEISKLRPEIEGSGSYTFFAPSNEAWDSLDDTMKNALVSNVNVELYNALHYHMSKRRLLTKDLKNGMTVPSMNLDLDLYINHYPNGVVTVNCARIIHGNQVATNGVVHVIDRVISAVGNTIQDVIENDDELSTLSDVAQSAGVLEKLGQPGQYTLFAPTNKAFEGLGQEVLERLRGDKGALKALVNFHLLDSVQCSEAIMSGTSYETMEGSNVIIGCDGESLTVNGIKMVLKKDIVTTNGVIHLIDKVLMPDSAKQVMELVGDSQSTFRDMVAQLGLSSAMRPKAEYTLLAPHNDAFSDEVMSKDQRLLRILLENHILKNKVVLGELYNGQHLETIGGKLLRVFIYRTAVCIENSCLIRGSKEGINGVLVMFLSPNPAFTFSILSAVLKGIVPKKQKSLILRSDCGLQTLILTFFGLFIPQANKTMQVNSLQIPESDIMGKNGVIHFVNHILYPGGKCFHLCDYKCIALAIIKTQTDHASFQISPLEARVSSVC</sequence>